<dbReference type="Proteomes" id="UP001151760">
    <property type="component" value="Unassembled WGS sequence"/>
</dbReference>
<evidence type="ECO:0000313" key="2">
    <source>
        <dbReference type="Proteomes" id="UP001151760"/>
    </source>
</evidence>
<organism evidence="1 2">
    <name type="scientific">Tanacetum coccineum</name>
    <dbReference type="NCBI Taxonomy" id="301880"/>
    <lineage>
        <taxon>Eukaryota</taxon>
        <taxon>Viridiplantae</taxon>
        <taxon>Streptophyta</taxon>
        <taxon>Embryophyta</taxon>
        <taxon>Tracheophyta</taxon>
        <taxon>Spermatophyta</taxon>
        <taxon>Magnoliopsida</taxon>
        <taxon>eudicotyledons</taxon>
        <taxon>Gunneridae</taxon>
        <taxon>Pentapetalae</taxon>
        <taxon>asterids</taxon>
        <taxon>campanulids</taxon>
        <taxon>Asterales</taxon>
        <taxon>Asteraceae</taxon>
        <taxon>Asteroideae</taxon>
        <taxon>Anthemideae</taxon>
        <taxon>Anthemidinae</taxon>
        <taxon>Tanacetum</taxon>
    </lineage>
</organism>
<accession>A0ABQ5EEB3</accession>
<evidence type="ECO:0000313" key="1">
    <source>
        <dbReference type="EMBL" id="GJT49206.1"/>
    </source>
</evidence>
<dbReference type="EMBL" id="BQNB010016218">
    <property type="protein sequence ID" value="GJT49206.1"/>
    <property type="molecule type" value="Genomic_DNA"/>
</dbReference>
<proteinExistence type="predicted"/>
<reference evidence="1" key="2">
    <citation type="submission" date="2022-01" db="EMBL/GenBank/DDBJ databases">
        <authorList>
            <person name="Yamashiro T."/>
            <person name="Shiraishi A."/>
            <person name="Satake H."/>
            <person name="Nakayama K."/>
        </authorList>
    </citation>
    <scope>NUCLEOTIDE SEQUENCE</scope>
</reference>
<comment type="caution">
    <text evidence="1">The sequence shown here is derived from an EMBL/GenBank/DDBJ whole genome shotgun (WGS) entry which is preliminary data.</text>
</comment>
<name>A0ABQ5EEB3_9ASTR</name>
<gene>
    <name evidence="1" type="ORF">Tco_0975363</name>
</gene>
<sequence length="103" mass="11531">MDLKESRILAGAWLLETERHSACMHDSREHINNLLVVQRTDMAGGAVLEAAGKVNEPEATGPYGNGNSKQINEIKTPLRARLVERISEIRNEVENRIQRNGIE</sequence>
<protein>
    <submittedName>
        <fullName evidence="1">Uncharacterized protein</fullName>
    </submittedName>
</protein>
<keyword evidence="2" id="KW-1185">Reference proteome</keyword>
<reference evidence="1" key="1">
    <citation type="journal article" date="2022" name="Int. J. Mol. Sci.">
        <title>Draft Genome of Tanacetum Coccineum: Genomic Comparison of Closely Related Tanacetum-Family Plants.</title>
        <authorList>
            <person name="Yamashiro T."/>
            <person name="Shiraishi A."/>
            <person name="Nakayama K."/>
            <person name="Satake H."/>
        </authorList>
    </citation>
    <scope>NUCLEOTIDE SEQUENCE</scope>
</reference>